<gene>
    <name evidence="2" type="ORF">I0D00_11750</name>
</gene>
<dbReference type="EMBL" id="JADPMV010000001">
    <property type="protein sequence ID" value="MBS7662606.1"/>
    <property type="molecule type" value="Genomic_DNA"/>
</dbReference>
<name>A0ABS5Q1J0_9PSED</name>
<accession>A0ABS5Q1J0</accession>
<feature type="compositionally biased region" description="Basic and acidic residues" evidence="1">
    <location>
        <begin position="71"/>
        <end position="83"/>
    </location>
</feature>
<sequence length="99" mass="10900">MRRVVALAPGQFEQLLHQPMLAALPFVDLVIPGGAREMPGLGAQRLPLLGQVPGLGRQWRRGFCDGAGNQRRAETADGEESQKTARSRFSRMRHILISP</sequence>
<evidence type="ECO:0000256" key="1">
    <source>
        <dbReference type="SAM" id="MobiDB-lite"/>
    </source>
</evidence>
<dbReference type="RefSeq" id="WP_213639904.1">
    <property type="nucleotide sequence ID" value="NZ_JADPMV010000001.1"/>
</dbReference>
<dbReference type="Proteomes" id="UP001196601">
    <property type="component" value="Unassembled WGS sequence"/>
</dbReference>
<feature type="region of interest" description="Disordered" evidence="1">
    <location>
        <begin position="67"/>
        <end position="89"/>
    </location>
</feature>
<comment type="caution">
    <text evidence="2">The sequence shown here is derived from an EMBL/GenBank/DDBJ whole genome shotgun (WGS) entry which is preliminary data.</text>
</comment>
<protein>
    <submittedName>
        <fullName evidence="2">Uncharacterized protein</fullName>
    </submittedName>
</protein>
<keyword evidence="3" id="KW-1185">Reference proteome</keyword>
<proteinExistence type="predicted"/>
<evidence type="ECO:0000313" key="3">
    <source>
        <dbReference type="Proteomes" id="UP001196601"/>
    </source>
</evidence>
<organism evidence="2 3">
    <name type="scientific">Pseudomonas lalucatii</name>
    <dbReference type="NCBI Taxonomy" id="1424203"/>
    <lineage>
        <taxon>Bacteria</taxon>
        <taxon>Pseudomonadati</taxon>
        <taxon>Pseudomonadota</taxon>
        <taxon>Gammaproteobacteria</taxon>
        <taxon>Pseudomonadales</taxon>
        <taxon>Pseudomonadaceae</taxon>
        <taxon>Pseudomonas</taxon>
    </lineage>
</organism>
<reference evidence="2 3" key="1">
    <citation type="journal article" date="2021" name="Syst. Appl. Microbiol.">
        <title>Pseudomonas lalucatii sp. nov. isolated from Vallgornera, a karstic cave in Mallorca, Western Mediterranean.</title>
        <authorList>
            <person name="Busquets A."/>
            <person name="Mulet M."/>
            <person name="Gomila M."/>
            <person name="Garcia-Valdes E."/>
        </authorList>
    </citation>
    <scope>NUCLEOTIDE SEQUENCE [LARGE SCALE GENOMIC DNA]</scope>
    <source>
        <strain evidence="2 3">R1b54</strain>
    </source>
</reference>
<evidence type="ECO:0000313" key="2">
    <source>
        <dbReference type="EMBL" id="MBS7662606.1"/>
    </source>
</evidence>